<sequence length="607" mass="70478">MLVGKRIDDTALWCPRCEGIELLSKSESLSDSGKTLSEKSVKKNKLFKSYTQKSIIGSLCATLEVATMLVTNLRHICSTSYAIKDVLSKNSNNFGHKKISYEDLQELLHIYEFEFQELFVNHSLIQDDYVVGIKIPKNKISEYAMNEHDLQQQKEIAVGRFTEDWNFNRLVAIRNGLYSDREIMLEEGGPKQWSQKPFWNSDLNRFRYGFQFAAGTSKLSTGLKSNVQFIGEIEHIASIFSHLFVPELISKSENSGNIIPTTKNQILNSLSEIDYNQDETYDKLVNIEFPLIVEVENLCFVLPNTCKYYLQLLYSQKYDNELILEKTNLGTQFEELVFMSLNLFGYDVNNPNDNNPLLNFDVVDENDTINGKTRSFELDVAGFNEKKSVIVECKHWDIGYNFFKRRSIEKRKRELQKQLEKFHHKIELLKVDGNYNFLTEDKTIDAYMVTLHPEPINEYKGIKVIPFTQFNSERFCEHSDDRPMQEIKLKKGNVITTRKYQDGKILSGVDYTKMIMNPYGLNKICLEPENELKSHVFIGDGVVNQLDEDELTIIPPDGIKVIIDLIEADIPYLKSKKIKKGKKVRYQIYTKDPLFGSYYLRFIKRFK</sequence>
<evidence type="ECO:0000313" key="3">
    <source>
        <dbReference type="Proteomes" id="UP000243338"/>
    </source>
</evidence>
<evidence type="ECO:0000313" key="2">
    <source>
        <dbReference type="EMBL" id="SES63169.1"/>
    </source>
</evidence>
<feature type="coiled-coil region" evidence="1">
    <location>
        <begin position="405"/>
        <end position="432"/>
    </location>
</feature>
<keyword evidence="1" id="KW-0175">Coiled coil</keyword>
<gene>
    <name evidence="2" type="ORF">SAMN04488587_0191</name>
</gene>
<evidence type="ECO:0000256" key="1">
    <source>
        <dbReference type="SAM" id="Coils"/>
    </source>
</evidence>
<dbReference type="RefSeq" id="WP_091688159.1">
    <property type="nucleotide sequence ID" value="NZ_CAAGSJ010000004.1"/>
</dbReference>
<proteinExistence type="predicted"/>
<name>A0A1H9Y383_9EURY</name>
<keyword evidence="3" id="KW-1185">Reference proteome</keyword>
<dbReference type="EMBL" id="FOHQ01000001">
    <property type="protein sequence ID" value="SES63169.1"/>
    <property type="molecule type" value="Genomic_DNA"/>
</dbReference>
<accession>A0A1H9Y383</accession>
<dbReference type="AlphaFoldDB" id="A0A1H9Y383"/>
<dbReference type="Proteomes" id="UP000243338">
    <property type="component" value="Unassembled WGS sequence"/>
</dbReference>
<organism evidence="2 3">
    <name type="scientific">Methanococcoides vulcani</name>
    <dbReference type="NCBI Taxonomy" id="1353158"/>
    <lineage>
        <taxon>Archaea</taxon>
        <taxon>Methanobacteriati</taxon>
        <taxon>Methanobacteriota</taxon>
        <taxon>Stenosarchaea group</taxon>
        <taxon>Methanomicrobia</taxon>
        <taxon>Methanosarcinales</taxon>
        <taxon>Methanosarcinaceae</taxon>
        <taxon>Methanococcoides</taxon>
    </lineage>
</organism>
<reference evidence="3" key="1">
    <citation type="submission" date="2016-10" db="EMBL/GenBank/DDBJ databases">
        <authorList>
            <person name="Varghese N."/>
            <person name="Submissions S."/>
        </authorList>
    </citation>
    <scope>NUCLEOTIDE SEQUENCE [LARGE SCALE GENOMIC DNA]</scope>
    <source>
        <strain evidence="3">SLH 33</strain>
    </source>
</reference>
<protein>
    <submittedName>
        <fullName evidence="2">Uncharacterized protein</fullName>
    </submittedName>
</protein>